<dbReference type="Pfam" id="PF10021">
    <property type="entry name" value="PARG_cat_microb"/>
    <property type="match status" value="1"/>
</dbReference>
<dbReference type="PANTHER" id="PTHR35596:SF1">
    <property type="entry name" value="MICROBIAL-TYPE PARG CATALYTIC DOMAIN-CONTAINING PROTEIN"/>
    <property type="match status" value="1"/>
</dbReference>
<dbReference type="EMBL" id="GL349462">
    <property type="protein sequence ID" value="KNC50744.1"/>
    <property type="molecule type" value="Genomic_DNA"/>
</dbReference>
<dbReference type="AlphaFoldDB" id="A0A0L0DEL4"/>
<evidence type="ECO:0000259" key="2">
    <source>
        <dbReference type="Pfam" id="PF10021"/>
    </source>
</evidence>
<dbReference type="STRING" id="461836.A0A0L0DEL4"/>
<dbReference type="NCBIfam" id="TIGR02452">
    <property type="entry name" value="TIGR02452 family protein"/>
    <property type="match status" value="1"/>
</dbReference>
<evidence type="ECO:0000313" key="4">
    <source>
        <dbReference type="Proteomes" id="UP000054408"/>
    </source>
</evidence>
<protein>
    <recommendedName>
        <fullName evidence="2">Microbial-type PARG catalytic domain-containing protein</fullName>
    </recommendedName>
</protein>
<sequence>MSASSSISRGRGRNRGKGKPAAGGNNRESRRTLGRETVDIANSGMCGTVEIGHLVEAARSGRVEYGPKDDVVSEWDAIRGEAAEVETVFEVTPESSMKAARRLDAAAPGQVAVLSFASAKNPGGGVLKGSKAQEEDLCRASALYKCLLGAPGYAANKANDRRGLYTDHALYVPQVPVFRYPNGRLIASSSELKVMSFVSSAAPNRGRLGKNRSGECKAALVRRIERALAMMAVHGHRHIVLGAFGCGVRAALAAVCRSF</sequence>
<dbReference type="RefSeq" id="XP_013756709.1">
    <property type="nucleotide sequence ID" value="XM_013901255.1"/>
</dbReference>
<dbReference type="InterPro" id="IPR043472">
    <property type="entry name" value="Macro_dom-like"/>
</dbReference>
<evidence type="ECO:0000256" key="1">
    <source>
        <dbReference type="SAM" id="MobiDB-lite"/>
    </source>
</evidence>
<dbReference type="InterPro" id="IPR019261">
    <property type="entry name" value="PARG_cat_microbial"/>
</dbReference>
<evidence type="ECO:0000313" key="3">
    <source>
        <dbReference type="EMBL" id="KNC50744.1"/>
    </source>
</evidence>
<feature type="domain" description="Microbial-type PARG catalytic" evidence="2">
    <location>
        <begin position="48"/>
        <end position="179"/>
    </location>
</feature>
<name>A0A0L0DEL4_THETB</name>
<dbReference type="Gene3D" id="3.40.220.10">
    <property type="entry name" value="Leucine Aminopeptidase, subunit E, domain 1"/>
    <property type="match status" value="1"/>
</dbReference>
<keyword evidence="4" id="KW-1185">Reference proteome</keyword>
<dbReference type="PANTHER" id="PTHR35596">
    <property type="entry name" value="DUF2263 DOMAIN-CONTAINING PROTEIN"/>
    <property type="match status" value="1"/>
</dbReference>
<dbReference type="OrthoDB" id="9985428at2759"/>
<organism evidence="3 4">
    <name type="scientific">Thecamonas trahens ATCC 50062</name>
    <dbReference type="NCBI Taxonomy" id="461836"/>
    <lineage>
        <taxon>Eukaryota</taxon>
        <taxon>Apusozoa</taxon>
        <taxon>Apusomonadida</taxon>
        <taxon>Apusomonadidae</taxon>
        <taxon>Thecamonas</taxon>
    </lineage>
</organism>
<accession>A0A0L0DEL4</accession>
<proteinExistence type="predicted"/>
<gene>
    <name evidence="3" type="ORF">AMSG_06633</name>
</gene>
<feature type="region of interest" description="Disordered" evidence="1">
    <location>
        <begin position="1"/>
        <end position="37"/>
    </location>
</feature>
<dbReference type="GeneID" id="25565746"/>
<feature type="compositionally biased region" description="Basic and acidic residues" evidence="1">
    <location>
        <begin position="27"/>
        <end position="37"/>
    </location>
</feature>
<dbReference type="PIRSF" id="PIRSF014899">
    <property type="entry name" value="UCP014899"/>
    <property type="match status" value="1"/>
</dbReference>
<reference evidence="3 4" key="1">
    <citation type="submission" date="2010-05" db="EMBL/GenBank/DDBJ databases">
        <title>The Genome Sequence of Thecamonas trahens ATCC 50062.</title>
        <authorList>
            <consortium name="The Broad Institute Genome Sequencing Platform"/>
            <person name="Russ C."/>
            <person name="Cuomo C."/>
            <person name="Shea T."/>
            <person name="Young S.K."/>
            <person name="Zeng Q."/>
            <person name="Koehrsen M."/>
            <person name="Haas B."/>
            <person name="Borodovsky M."/>
            <person name="Guigo R."/>
            <person name="Alvarado L."/>
            <person name="Berlin A."/>
            <person name="Bochicchio J."/>
            <person name="Borenstein D."/>
            <person name="Chapman S."/>
            <person name="Chen Z."/>
            <person name="Freedman E."/>
            <person name="Gellesch M."/>
            <person name="Goldberg J."/>
            <person name="Griggs A."/>
            <person name="Gujja S."/>
            <person name="Heilman E."/>
            <person name="Heiman D."/>
            <person name="Hepburn T."/>
            <person name="Howarth C."/>
            <person name="Jen D."/>
            <person name="Larson L."/>
            <person name="Mehta T."/>
            <person name="Park D."/>
            <person name="Pearson M."/>
            <person name="Roberts A."/>
            <person name="Saif S."/>
            <person name="Shenoy N."/>
            <person name="Sisk P."/>
            <person name="Stolte C."/>
            <person name="Sykes S."/>
            <person name="Thomson T."/>
            <person name="Walk T."/>
            <person name="White J."/>
            <person name="Yandava C."/>
            <person name="Burger G."/>
            <person name="Gray M.W."/>
            <person name="Holland P.W.H."/>
            <person name="King N."/>
            <person name="Lang F.B.F."/>
            <person name="Roger A.J."/>
            <person name="Ruiz-Trillo I."/>
            <person name="Lander E."/>
            <person name="Nusbaum C."/>
        </authorList>
    </citation>
    <scope>NUCLEOTIDE SEQUENCE [LARGE SCALE GENOMIC DNA]</scope>
    <source>
        <strain evidence="3 4">ATCC 50062</strain>
    </source>
</reference>
<dbReference type="Proteomes" id="UP000054408">
    <property type="component" value="Unassembled WGS sequence"/>
</dbReference>
<dbReference type="InterPro" id="IPR012664">
    <property type="entry name" value="CHP02452"/>
</dbReference>